<comment type="cofactor">
    <cofactor evidence="1">
        <name>Fe cation</name>
        <dbReference type="ChEBI" id="CHEBI:24875"/>
    </cofactor>
</comment>
<reference evidence="7 8" key="1">
    <citation type="submission" date="2018-08" db="EMBL/GenBank/DDBJ databases">
        <title>Recombination of ecologically and evolutionarily significant loci maintains genetic cohesion in the Pseudomonas syringae species complex.</title>
        <authorList>
            <person name="Dillon M."/>
            <person name="Thakur S."/>
            <person name="Almeida R.N.D."/>
            <person name="Weir B.S."/>
            <person name="Guttman D.S."/>
        </authorList>
    </citation>
    <scope>NUCLEOTIDE SEQUENCE [LARGE SCALE GENOMIC DNA]</scope>
    <source>
        <strain evidence="7 8">NCPPB2445</strain>
    </source>
</reference>
<dbReference type="InterPro" id="IPR001670">
    <property type="entry name" value="ADH_Fe/GldA"/>
</dbReference>
<dbReference type="Gene3D" id="1.20.1090.10">
    <property type="entry name" value="Dehydroquinate synthase-like - alpha domain"/>
    <property type="match status" value="1"/>
</dbReference>
<dbReference type="GO" id="GO:0046872">
    <property type="term" value="F:metal ion binding"/>
    <property type="evidence" value="ECO:0007669"/>
    <property type="project" value="InterPro"/>
</dbReference>
<dbReference type="Gene3D" id="3.40.50.1970">
    <property type="match status" value="1"/>
</dbReference>
<gene>
    <name evidence="7" type="ORF">ALQ77_01386</name>
</gene>
<protein>
    <submittedName>
        <fullName evidence="7">Uncharacterized protein</fullName>
    </submittedName>
</protein>
<dbReference type="Pfam" id="PF25137">
    <property type="entry name" value="ADH_Fe_C"/>
    <property type="match status" value="1"/>
</dbReference>
<sequence>MCQPILEQEAAHMSLSSFKIAHKLITGAAAIEQLAAELTRLDVDNPLIVTDAALVRSGTVDLALQHLGGRDYEIFDRVMPDPEIAIVEDCMQAYRDGGHDGLIGLGGGSAIDIAKCVGVYAGYHGELQDMFGVDQVPRKGPPMIAIPTTAGTGSEVTNVAILSDKAAQLKKGIVSDYLLPDVALVSPQMTLTCPPGVTAASGVDALAHAVESYLSLNASPITDALAIGAIRLISRALPKAFANPAHLQAREDMATASLMAGMAFGNAGVGAVHALAYPLGGRFHVSHGVANAMLLPYVMQWNKMACVERMRDIAEAMGIKTDHLSDLEAANEAVEAMAALCSAVEIPKGLSGLGVTEGVIPSMAVEAAGIERLMRNNPRKLSVADIEKIYRAAY</sequence>
<organism evidence="7 8">
    <name type="scientific">Pseudomonas corrugata</name>
    <dbReference type="NCBI Taxonomy" id="47879"/>
    <lineage>
        <taxon>Bacteria</taxon>
        <taxon>Pseudomonadati</taxon>
        <taxon>Pseudomonadota</taxon>
        <taxon>Gammaproteobacteria</taxon>
        <taxon>Pseudomonadales</taxon>
        <taxon>Pseudomonadaceae</taxon>
        <taxon>Pseudomonas</taxon>
    </lineage>
</organism>
<dbReference type="SUPFAM" id="SSF56796">
    <property type="entry name" value="Dehydroquinate synthase-like"/>
    <property type="match status" value="1"/>
</dbReference>
<dbReference type="PANTHER" id="PTHR11496:SF102">
    <property type="entry name" value="ALCOHOL DEHYDROGENASE 4"/>
    <property type="match status" value="1"/>
</dbReference>
<feature type="domain" description="Alcohol dehydrogenase iron-type/glycerol dehydrogenase GldA" evidence="5">
    <location>
        <begin position="22"/>
        <end position="187"/>
    </location>
</feature>
<evidence type="ECO:0000256" key="1">
    <source>
        <dbReference type="ARBA" id="ARBA00001962"/>
    </source>
</evidence>
<accession>A0A3M3E7M4</accession>
<evidence type="ECO:0000259" key="6">
    <source>
        <dbReference type="Pfam" id="PF25137"/>
    </source>
</evidence>
<dbReference type="Proteomes" id="UP000270661">
    <property type="component" value="Unassembled WGS sequence"/>
</dbReference>
<dbReference type="FunFam" id="1.20.1090.10:FF:000001">
    <property type="entry name" value="Aldehyde-alcohol dehydrogenase"/>
    <property type="match status" value="1"/>
</dbReference>
<feature type="domain" description="Fe-containing alcohol dehydrogenase-like C-terminal" evidence="6">
    <location>
        <begin position="198"/>
        <end position="394"/>
    </location>
</feature>
<dbReference type="PANTHER" id="PTHR11496">
    <property type="entry name" value="ALCOHOL DEHYDROGENASE"/>
    <property type="match status" value="1"/>
</dbReference>
<evidence type="ECO:0000256" key="2">
    <source>
        <dbReference type="ARBA" id="ARBA00007358"/>
    </source>
</evidence>
<comment type="similarity">
    <text evidence="2">Belongs to the iron-containing alcohol dehydrogenase family.</text>
</comment>
<name>A0A3M3E7M4_9PSED</name>
<evidence type="ECO:0000313" key="7">
    <source>
        <dbReference type="EMBL" id="RMM45630.1"/>
    </source>
</evidence>
<dbReference type="InterPro" id="IPR039697">
    <property type="entry name" value="Alcohol_dehydrogenase_Fe"/>
</dbReference>
<dbReference type="PROSITE" id="PS00060">
    <property type="entry name" value="ADH_IRON_2"/>
    <property type="match status" value="1"/>
</dbReference>
<dbReference type="InterPro" id="IPR018211">
    <property type="entry name" value="ADH_Fe_CS"/>
</dbReference>
<dbReference type="EMBL" id="RBOJ01000093">
    <property type="protein sequence ID" value="RMM45630.1"/>
    <property type="molecule type" value="Genomic_DNA"/>
</dbReference>
<evidence type="ECO:0000259" key="5">
    <source>
        <dbReference type="Pfam" id="PF00465"/>
    </source>
</evidence>
<evidence type="ECO:0000313" key="8">
    <source>
        <dbReference type="Proteomes" id="UP000270661"/>
    </source>
</evidence>
<comment type="caution">
    <text evidence="7">The sequence shown here is derived from an EMBL/GenBank/DDBJ whole genome shotgun (WGS) entry which is preliminary data.</text>
</comment>
<evidence type="ECO:0000256" key="4">
    <source>
        <dbReference type="ARBA" id="ARBA00023027"/>
    </source>
</evidence>
<keyword evidence="8" id="KW-1185">Reference proteome</keyword>
<dbReference type="GO" id="GO:0004022">
    <property type="term" value="F:alcohol dehydrogenase (NAD+) activity"/>
    <property type="evidence" value="ECO:0007669"/>
    <property type="project" value="TreeGrafter"/>
</dbReference>
<keyword evidence="3" id="KW-0560">Oxidoreductase</keyword>
<dbReference type="Pfam" id="PF00465">
    <property type="entry name" value="Fe-ADH"/>
    <property type="match status" value="1"/>
</dbReference>
<keyword evidence="4" id="KW-0520">NAD</keyword>
<dbReference type="STRING" id="47879.AXG94_12635"/>
<dbReference type="FunFam" id="3.40.50.1970:FF:000003">
    <property type="entry name" value="Alcohol dehydrogenase, iron-containing"/>
    <property type="match status" value="1"/>
</dbReference>
<dbReference type="AlphaFoldDB" id="A0A3M3E7M4"/>
<dbReference type="CDD" id="cd08551">
    <property type="entry name" value="Fe-ADH"/>
    <property type="match status" value="1"/>
</dbReference>
<dbReference type="InterPro" id="IPR056798">
    <property type="entry name" value="ADH_Fe_C"/>
</dbReference>
<evidence type="ECO:0000256" key="3">
    <source>
        <dbReference type="ARBA" id="ARBA00023002"/>
    </source>
</evidence>
<proteinExistence type="inferred from homology"/>